<dbReference type="OMA" id="HPPDESH"/>
<protein>
    <submittedName>
        <fullName evidence="3">Early nodulin-75 like</fullName>
    </submittedName>
</protein>
<feature type="compositionally biased region" description="Basic and acidic residues" evidence="1">
    <location>
        <begin position="61"/>
        <end position="83"/>
    </location>
</feature>
<organism evidence="3 4">
    <name type="scientific">Actinidia chinensis var. chinensis</name>
    <name type="common">Chinese soft-hair kiwi</name>
    <dbReference type="NCBI Taxonomy" id="1590841"/>
    <lineage>
        <taxon>Eukaryota</taxon>
        <taxon>Viridiplantae</taxon>
        <taxon>Streptophyta</taxon>
        <taxon>Embryophyta</taxon>
        <taxon>Tracheophyta</taxon>
        <taxon>Spermatophyta</taxon>
        <taxon>Magnoliopsida</taxon>
        <taxon>eudicotyledons</taxon>
        <taxon>Gunneridae</taxon>
        <taxon>Pentapetalae</taxon>
        <taxon>asterids</taxon>
        <taxon>Ericales</taxon>
        <taxon>Actinidiaceae</taxon>
        <taxon>Actinidia</taxon>
    </lineage>
</organism>
<name>A0A2R6PKN8_ACTCC</name>
<keyword evidence="4" id="KW-1185">Reference proteome</keyword>
<sequence length="168" mass="18996">MSHLSYLLFLVPVVMAFTTTPTNANHHPPDESHSSQLKNHSKSPHPHEHNPPKQYPFSNGPKEEPPHEGKPTQHKPPSDHEPISHVQEGDLVGLHKQKPPLEHGKPPHKEMKSVTKEKPKKSLKKHKPPHKGHPPLRGVQYLAKAIHGPYKKPRMAEIMLPAYHNPNN</sequence>
<dbReference type="Gramene" id="PSR92876">
    <property type="protein sequence ID" value="PSR92876"/>
    <property type="gene ID" value="CEY00_Acc27479"/>
</dbReference>
<reference evidence="3 4" key="1">
    <citation type="submission" date="2017-07" db="EMBL/GenBank/DDBJ databases">
        <title>An improved, manually edited Actinidia chinensis var. chinensis (kiwifruit) genome highlights the challenges associated with draft genomes and gene prediction in plants.</title>
        <authorList>
            <person name="Pilkington S."/>
            <person name="Crowhurst R."/>
            <person name="Hilario E."/>
            <person name="Nardozza S."/>
            <person name="Fraser L."/>
            <person name="Peng Y."/>
            <person name="Gunaseelan K."/>
            <person name="Simpson R."/>
            <person name="Tahir J."/>
            <person name="Deroles S."/>
            <person name="Templeton K."/>
            <person name="Luo Z."/>
            <person name="Davy M."/>
            <person name="Cheng C."/>
            <person name="Mcneilage M."/>
            <person name="Scaglione D."/>
            <person name="Liu Y."/>
            <person name="Zhang Q."/>
            <person name="Datson P."/>
            <person name="De Silva N."/>
            <person name="Gardiner S."/>
            <person name="Bassett H."/>
            <person name="Chagne D."/>
            <person name="Mccallum J."/>
            <person name="Dzierzon H."/>
            <person name="Deng C."/>
            <person name="Wang Y.-Y."/>
            <person name="Barron N."/>
            <person name="Manako K."/>
            <person name="Bowen J."/>
            <person name="Foster T."/>
            <person name="Erridge Z."/>
            <person name="Tiffin H."/>
            <person name="Waite C."/>
            <person name="Davies K."/>
            <person name="Grierson E."/>
            <person name="Laing W."/>
            <person name="Kirk R."/>
            <person name="Chen X."/>
            <person name="Wood M."/>
            <person name="Montefiori M."/>
            <person name="Brummell D."/>
            <person name="Schwinn K."/>
            <person name="Catanach A."/>
            <person name="Fullerton C."/>
            <person name="Li D."/>
            <person name="Meiyalaghan S."/>
            <person name="Nieuwenhuizen N."/>
            <person name="Read N."/>
            <person name="Prakash R."/>
            <person name="Hunter D."/>
            <person name="Zhang H."/>
            <person name="Mckenzie M."/>
            <person name="Knabel M."/>
            <person name="Harris A."/>
            <person name="Allan A."/>
            <person name="Chen A."/>
            <person name="Janssen B."/>
            <person name="Plunkett B."/>
            <person name="Dwamena C."/>
            <person name="Voogd C."/>
            <person name="Leif D."/>
            <person name="Lafferty D."/>
            <person name="Souleyre E."/>
            <person name="Varkonyi-Gasic E."/>
            <person name="Gambi F."/>
            <person name="Hanley J."/>
            <person name="Yao J.-L."/>
            <person name="Cheung J."/>
            <person name="David K."/>
            <person name="Warren B."/>
            <person name="Marsh K."/>
            <person name="Snowden K."/>
            <person name="Lin-Wang K."/>
            <person name="Brian L."/>
            <person name="Martinez-Sanchez M."/>
            <person name="Wang M."/>
            <person name="Ileperuma N."/>
            <person name="Macnee N."/>
            <person name="Campin R."/>
            <person name="Mcatee P."/>
            <person name="Drummond R."/>
            <person name="Espley R."/>
            <person name="Ireland H."/>
            <person name="Wu R."/>
            <person name="Atkinson R."/>
            <person name="Karunairetnam S."/>
            <person name="Bulley S."/>
            <person name="Chunkath S."/>
            <person name="Hanley Z."/>
            <person name="Storey R."/>
            <person name="Thrimawithana A."/>
            <person name="Thomson S."/>
            <person name="David C."/>
            <person name="Testolin R."/>
        </authorList>
    </citation>
    <scope>NUCLEOTIDE SEQUENCE [LARGE SCALE GENOMIC DNA]</scope>
    <source>
        <strain evidence="4">cv. Red5</strain>
        <tissue evidence="3">Young leaf</tissue>
    </source>
</reference>
<dbReference type="EMBL" id="NKQK01000024">
    <property type="protein sequence ID" value="PSR92876.1"/>
    <property type="molecule type" value="Genomic_DNA"/>
</dbReference>
<dbReference type="AlphaFoldDB" id="A0A2R6PKN8"/>
<keyword evidence="2" id="KW-0732">Signal</keyword>
<comment type="caution">
    <text evidence="3">The sequence shown here is derived from an EMBL/GenBank/DDBJ whole genome shotgun (WGS) entry which is preliminary data.</text>
</comment>
<feature type="chain" id="PRO_5015327421" evidence="2">
    <location>
        <begin position="17"/>
        <end position="168"/>
    </location>
</feature>
<evidence type="ECO:0000256" key="2">
    <source>
        <dbReference type="SAM" id="SignalP"/>
    </source>
</evidence>
<proteinExistence type="predicted"/>
<feature type="region of interest" description="Disordered" evidence="1">
    <location>
        <begin position="22"/>
        <end position="138"/>
    </location>
</feature>
<evidence type="ECO:0000256" key="1">
    <source>
        <dbReference type="SAM" id="MobiDB-lite"/>
    </source>
</evidence>
<reference evidence="4" key="2">
    <citation type="journal article" date="2018" name="BMC Genomics">
        <title>A manually annotated Actinidia chinensis var. chinensis (kiwifruit) genome highlights the challenges associated with draft genomes and gene prediction in plants.</title>
        <authorList>
            <person name="Pilkington S.M."/>
            <person name="Crowhurst R."/>
            <person name="Hilario E."/>
            <person name="Nardozza S."/>
            <person name="Fraser L."/>
            <person name="Peng Y."/>
            <person name="Gunaseelan K."/>
            <person name="Simpson R."/>
            <person name="Tahir J."/>
            <person name="Deroles S.C."/>
            <person name="Templeton K."/>
            <person name="Luo Z."/>
            <person name="Davy M."/>
            <person name="Cheng C."/>
            <person name="McNeilage M."/>
            <person name="Scaglione D."/>
            <person name="Liu Y."/>
            <person name="Zhang Q."/>
            <person name="Datson P."/>
            <person name="De Silva N."/>
            <person name="Gardiner S.E."/>
            <person name="Bassett H."/>
            <person name="Chagne D."/>
            <person name="McCallum J."/>
            <person name="Dzierzon H."/>
            <person name="Deng C."/>
            <person name="Wang Y.Y."/>
            <person name="Barron L."/>
            <person name="Manako K."/>
            <person name="Bowen J."/>
            <person name="Foster T.M."/>
            <person name="Erridge Z.A."/>
            <person name="Tiffin H."/>
            <person name="Waite C.N."/>
            <person name="Davies K.M."/>
            <person name="Grierson E.P."/>
            <person name="Laing W.A."/>
            <person name="Kirk R."/>
            <person name="Chen X."/>
            <person name="Wood M."/>
            <person name="Montefiori M."/>
            <person name="Brummell D.A."/>
            <person name="Schwinn K.E."/>
            <person name="Catanach A."/>
            <person name="Fullerton C."/>
            <person name="Li D."/>
            <person name="Meiyalaghan S."/>
            <person name="Nieuwenhuizen N."/>
            <person name="Read N."/>
            <person name="Prakash R."/>
            <person name="Hunter D."/>
            <person name="Zhang H."/>
            <person name="McKenzie M."/>
            <person name="Knabel M."/>
            <person name="Harris A."/>
            <person name="Allan A.C."/>
            <person name="Gleave A."/>
            <person name="Chen A."/>
            <person name="Janssen B.J."/>
            <person name="Plunkett B."/>
            <person name="Ampomah-Dwamena C."/>
            <person name="Voogd C."/>
            <person name="Leif D."/>
            <person name="Lafferty D."/>
            <person name="Souleyre E.J.F."/>
            <person name="Varkonyi-Gasic E."/>
            <person name="Gambi F."/>
            <person name="Hanley J."/>
            <person name="Yao J.L."/>
            <person name="Cheung J."/>
            <person name="David K.M."/>
            <person name="Warren B."/>
            <person name="Marsh K."/>
            <person name="Snowden K.C."/>
            <person name="Lin-Wang K."/>
            <person name="Brian L."/>
            <person name="Martinez-Sanchez M."/>
            <person name="Wang M."/>
            <person name="Ileperuma N."/>
            <person name="Macnee N."/>
            <person name="Campin R."/>
            <person name="McAtee P."/>
            <person name="Drummond R.S.M."/>
            <person name="Espley R.V."/>
            <person name="Ireland H.S."/>
            <person name="Wu R."/>
            <person name="Atkinson R.G."/>
            <person name="Karunairetnam S."/>
            <person name="Bulley S."/>
            <person name="Chunkath S."/>
            <person name="Hanley Z."/>
            <person name="Storey R."/>
            <person name="Thrimawithana A.H."/>
            <person name="Thomson S."/>
            <person name="David C."/>
            <person name="Testolin R."/>
            <person name="Huang H."/>
            <person name="Hellens R.P."/>
            <person name="Schaffer R.J."/>
        </authorList>
    </citation>
    <scope>NUCLEOTIDE SEQUENCE [LARGE SCALE GENOMIC DNA]</scope>
    <source>
        <strain evidence="4">cv. Red5</strain>
    </source>
</reference>
<accession>A0A2R6PKN8</accession>
<gene>
    <name evidence="3" type="ORF">CEY00_Acc27479</name>
</gene>
<feature type="signal peptide" evidence="2">
    <location>
        <begin position="1"/>
        <end position="16"/>
    </location>
</feature>
<evidence type="ECO:0000313" key="4">
    <source>
        <dbReference type="Proteomes" id="UP000241394"/>
    </source>
</evidence>
<feature type="compositionally biased region" description="Basic residues" evidence="1">
    <location>
        <begin position="118"/>
        <end position="134"/>
    </location>
</feature>
<evidence type="ECO:0000313" key="3">
    <source>
        <dbReference type="EMBL" id="PSR92876.1"/>
    </source>
</evidence>
<dbReference type="Proteomes" id="UP000241394">
    <property type="component" value="Chromosome LG24"/>
</dbReference>
<feature type="compositionally biased region" description="Basic and acidic residues" evidence="1">
    <location>
        <begin position="99"/>
        <end position="117"/>
    </location>
</feature>
<dbReference type="InParanoid" id="A0A2R6PKN8"/>